<dbReference type="PANTHER" id="PTHR43130:SF3">
    <property type="entry name" value="HTH-TYPE TRANSCRIPTIONAL REGULATOR RV1931C"/>
    <property type="match status" value="1"/>
</dbReference>
<dbReference type="CDD" id="cd03136">
    <property type="entry name" value="GATase1_AraC_ArgR_like"/>
    <property type="match status" value="1"/>
</dbReference>
<dbReference type="InterPro" id="IPR009057">
    <property type="entry name" value="Homeodomain-like_sf"/>
</dbReference>
<dbReference type="PROSITE" id="PS01124">
    <property type="entry name" value="HTH_ARAC_FAMILY_2"/>
    <property type="match status" value="1"/>
</dbReference>
<evidence type="ECO:0000256" key="2">
    <source>
        <dbReference type="ARBA" id="ARBA00023163"/>
    </source>
</evidence>
<evidence type="ECO:0000313" key="4">
    <source>
        <dbReference type="EMBL" id="CTQ68427.1"/>
    </source>
</evidence>
<keyword evidence="5" id="KW-1185">Reference proteome</keyword>
<dbReference type="Pfam" id="PF01965">
    <property type="entry name" value="DJ-1_PfpI"/>
    <property type="match status" value="1"/>
</dbReference>
<dbReference type="InterPro" id="IPR002818">
    <property type="entry name" value="DJ-1/PfpI"/>
</dbReference>
<feature type="domain" description="HTH araC/xylS-type" evidence="3">
    <location>
        <begin position="224"/>
        <end position="322"/>
    </location>
</feature>
<dbReference type="SUPFAM" id="SSF52317">
    <property type="entry name" value="Class I glutamine amidotransferase-like"/>
    <property type="match status" value="1"/>
</dbReference>
<dbReference type="EMBL" id="CXWC01000003">
    <property type="protein sequence ID" value="CTQ68427.1"/>
    <property type="molecule type" value="Genomic_DNA"/>
</dbReference>
<dbReference type="SUPFAM" id="SSF46689">
    <property type="entry name" value="Homeodomain-like"/>
    <property type="match status" value="2"/>
</dbReference>
<dbReference type="Pfam" id="PF12833">
    <property type="entry name" value="HTH_18"/>
    <property type="match status" value="1"/>
</dbReference>
<dbReference type="RefSeq" id="WP_208992840.1">
    <property type="nucleotide sequence ID" value="NZ_CXWA01000007.1"/>
</dbReference>
<name>A0A0M7A1C9_9HYPH</name>
<dbReference type="InterPro" id="IPR029062">
    <property type="entry name" value="Class_I_gatase-like"/>
</dbReference>
<dbReference type="PANTHER" id="PTHR43130">
    <property type="entry name" value="ARAC-FAMILY TRANSCRIPTIONAL REGULATOR"/>
    <property type="match status" value="1"/>
</dbReference>
<dbReference type="GO" id="GO:0003700">
    <property type="term" value="F:DNA-binding transcription factor activity"/>
    <property type="evidence" value="ECO:0007669"/>
    <property type="project" value="InterPro"/>
</dbReference>
<evidence type="ECO:0000313" key="5">
    <source>
        <dbReference type="Proteomes" id="UP000049983"/>
    </source>
</evidence>
<keyword evidence="1" id="KW-0805">Transcription regulation</keyword>
<dbReference type="STRING" id="311410.LA5095_04827"/>
<proteinExistence type="predicted"/>
<dbReference type="InterPro" id="IPR018060">
    <property type="entry name" value="HTH_AraC"/>
</dbReference>
<dbReference type="Gene3D" id="1.10.10.60">
    <property type="entry name" value="Homeodomain-like"/>
    <property type="match status" value="1"/>
</dbReference>
<dbReference type="InterPro" id="IPR052158">
    <property type="entry name" value="INH-QAR"/>
</dbReference>
<dbReference type="PROSITE" id="PS51257">
    <property type="entry name" value="PROKAR_LIPOPROTEIN"/>
    <property type="match status" value="1"/>
</dbReference>
<keyword evidence="2" id="KW-0804">Transcription</keyword>
<evidence type="ECO:0000259" key="3">
    <source>
        <dbReference type="PROSITE" id="PS01124"/>
    </source>
</evidence>
<evidence type="ECO:0000256" key="1">
    <source>
        <dbReference type="ARBA" id="ARBA00023015"/>
    </source>
</evidence>
<protein>
    <submittedName>
        <fullName evidence="4">Carnitine catabolism transcriptional activator</fullName>
    </submittedName>
</protein>
<organism evidence="4 5">
    <name type="scientific">Roseibium album</name>
    <dbReference type="NCBI Taxonomy" id="311410"/>
    <lineage>
        <taxon>Bacteria</taxon>
        <taxon>Pseudomonadati</taxon>
        <taxon>Pseudomonadota</taxon>
        <taxon>Alphaproteobacteria</taxon>
        <taxon>Hyphomicrobiales</taxon>
        <taxon>Stappiaceae</taxon>
        <taxon>Roseibium</taxon>
    </lineage>
</organism>
<dbReference type="Gene3D" id="3.40.50.880">
    <property type="match status" value="1"/>
</dbReference>
<sequence>MPILPKSCPYLPMPDFNVTILLSGSFSNMVLACLLEPLRVVRDRAGAGICWKIATEADTEVSSSSGIKVSPDTRLADAGPADLVFLISGDKFREGNALIALRRYLSSLTQDCTIIAADTGAWKLAMLGCLDGRSATLHWQLLDEFAETFPKVRVLSDRFVKDGRFWTCGSASAALDLILNYIGDRFGQAAAFDAGAMFLHDNARRSGASGFDLTLASSAPHQLKRIIRVMSEALEQTMTIADIARAVNMSERSLHRLVVEKLQMPPGKYYLLMRLDRARQLVLFSDLSLNDIALRCGFAGASTLIRSFKAHRGVDLRSLRNRG</sequence>
<dbReference type="GO" id="GO:0043565">
    <property type="term" value="F:sequence-specific DNA binding"/>
    <property type="evidence" value="ECO:0007669"/>
    <property type="project" value="InterPro"/>
</dbReference>
<gene>
    <name evidence="4" type="primary">cdhR_2</name>
    <name evidence="4" type="ORF">LA5096_01806</name>
</gene>
<reference evidence="5" key="1">
    <citation type="submission" date="2015-07" db="EMBL/GenBank/DDBJ databases">
        <authorList>
            <person name="Rodrigo-Torres Lidia"/>
            <person name="Arahal R.David."/>
        </authorList>
    </citation>
    <scope>NUCLEOTIDE SEQUENCE [LARGE SCALE GENOMIC DNA]</scope>
    <source>
        <strain evidence="5">CECT 5096</strain>
    </source>
</reference>
<dbReference type="AlphaFoldDB" id="A0A0M7A1C9"/>
<dbReference type="SMART" id="SM00342">
    <property type="entry name" value="HTH_ARAC"/>
    <property type="match status" value="1"/>
</dbReference>
<accession>A0A0M7A1C9</accession>
<dbReference type="Proteomes" id="UP000049983">
    <property type="component" value="Unassembled WGS sequence"/>
</dbReference>
<dbReference type="GeneID" id="97669215"/>